<dbReference type="EMBL" id="JAULSN010000011">
    <property type="protein sequence ID" value="KAK3361649.1"/>
    <property type="molecule type" value="Genomic_DNA"/>
</dbReference>
<dbReference type="Proteomes" id="UP001287356">
    <property type="component" value="Unassembled WGS sequence"/>
</dbReference>
<comment type="caution">
    <text evidence="2">The sequence shown here is derived from an EMBL/GenBank/DDBJ whole genome shotgun (WGS) entry which is preliminary data.</text>
</comment>
<gene>
    <name evidence="2" type="ORF">B0T24DRAFT_724804</name>
</gene>
<evidence type="ECO:0000313" key="2">
    <source>
        <dbReference type="EMBL" id="KAK3361649.1"/>
    </source>
</evidence>
<name>A0AAE0JTN9_9PEZI</name>
<sequence>MAIAGRNGCPDHGVGDLGLGAPARKHKLEQAGVLEYLDKAIQHSAVAIGLAEAALKKDDGDDQDGVIVVDEAVMFQRAEDKEFLDQAIATMEEAVKIANKIDPAMSAFLCGLSQHYLDRYLTAIVSAADAAAADEANPNDPSAKSNAKKNPNDPSAKSNAKKAARKLPEDHPLQAEVLECLGDAKIARWLYVGEQSPHLMGVLDTYIKGSSISNGTPFTRMRILKKCSTICMRMEIWEGAAYAFRSAIGLWRWLNPRTLSMDDLEYLLASFCGLGELTAYYTIHYAPAISNQELLDLEFGRGLIVGVGMDSRIFWSSLLMTDLFDYNADN</sequence>
<evidence type="ECO:0000256" key="1">
    <source>
        <dbReference type="SAM" id="MobiDB-lite"/>
    </source>
</evidence>
<reference evidence="2" key="1">
    <citation type="journal article" date="2023" name="Mol. Phylogenet. Evol.">
        <title>Genome-scale phylogeny and comparative genomics of the fungal order Sordariales.</title>
        <authorList>
            <person name="Hensen N."/>
            <person name="Bonometti L."/>
            <person name="Westerberg I."/>
            <person name="Brannstrom I.O."/>
            <person name="Guillou S."/>
            <person name="Cros-Aarteil S."/>
            <person name="Calhoun S."/>
            <person name="Haridas S."/>
            <person name="Kuo A."/>
            <person name="Mondo S."/>
            <person name="Pangilinan J."/>
            <person name="Riley R."/>
            <person name="LaButti K."/>
            <person name="Andreopoulos B."/>
            <person name="Lipzen A."/>
            <person name="Chen C."/>
            <person name="Yan M."/>
            <person name="Daum C."/>
            <person name="Ng V."/>
            <person name="Clum A."/>
            <person name="Steindorff A."/>
            <person name="Ohm R.A."/>
            <person name="Martin F."/>
            <person name="Silar P."/>
            <person name="Natvig D.O."/>
            <person name="Lalanne C."/>
            <person name="Gautier V."/>
            <person name="Ament-Velasquez S.L."/>
            <person name="Kruys A."/>
            <person name="Hutchinson M.I."/>
            <person name="Powell A.J."/>
            <person name="Barry K."/>
            <person name="Miller A.N."/>
            <person name="Grigoriev I.V."/>
            <person name="Debuchy R."/>
            <person name="Gladieux P."/>
            <person name="Hiltunen Thoren M."/>
            <person name="Johannesson H."/>
        </authorList>
    </citation>
    <scope>NUCLEOTIDE SEQUENCE</scope>
    <source>
        <strain evidence="2">CBS 958.72</strain>
    </source>
</reference>
<organism evidence="2 3">
    <name type="scientific">Lasiosphaeria ovina</name>
    <dbReference type="NCBI Taxonomy" id="92902"/>
    <lineage>
        <taxon>Eukaryota</taxon>
        <taxon>Fungi</taxon>
        <taxon>Dikarya</taxon>
        <taxon>Ascomycota</taxon>
        <taxon>Pezizomycotina</taxon>
        <taxon>Sordariomycetes</taxon>
        <taxon>Sordariomycetidae</taxon>
        <taxon>Sordariales</taxon>
        <taxon>Lasiosphaeriaceae</taxon>
        <taxon>Lasiosphaeria</taxon>
    </lineage>
</organism>
<dbReference type="AlphaFoldDB" id="A0AAE0JTN9"/>
<feature type="region of interest" description="Disordered" evidence="1">
    <location>
        <begin position="134"/>
        <end position="168"/>
    </location>
</feature>
<accession>A0AAE0JTN9</accession>
<keyword evidence="3" id="KW-1185">Reference proteome</keyword>
<evidence type="ECO:0000313" key="3">
    <source>
        <dbReference type="Proteomes" id="UP001287356"/>
    </source>
</evidence>
<proteinExistence type="predicted"/>
<feature type="compositionally biased region" description="Polar residues" evidence="1">
    <location>
        <begin position="144"/>
        <end position="153"/>
    </location>
</feature>
<protein>
    <submittedName>
        <fullName evidence="2">Uncharacterized protein</fullName>
    </submittedName>
</protein>
<feature type="compositionally biased region" description="Low complexity" evidence="1">
    <location>
        <begin position="134"/>
        <end position="143"/>
    </location>
</feature>
<reference evidence="2" key="2">
    <citation type="submission" date="2023-06" db="EMBL/GenBank/DDBJ databases">
        <authorList>
            <consortium name="Lawrence Berkeley National Laboratory"/>
            <person name="Haridas S."/>
            <person name="Hensen N."/>
            <person name="Bonometti L."/>
            <person name="Westerberg I."/>
            <person name="Brannstrom I.O."/>
            <person name="Guillou S."/>
            <person name="Cros-Aarteil S."/>
            <person name="Calhoun S."/>
            <person name="Kuo A."/>
            <person name="Mondo S."/>
            <person name="Pangilinan J."/>
            <person name="Riley R."/>
            <person name="Labutti K."/>
            <person name="Andreopoulos B."/>
            <person name="Lipzen A."/>
            <person name="Chen C."/>
            <person name="Yanf M."/>
            <person name="Daum C."/>
            <person name="Ng V."/>
            <person name="Clum A."/>
            <person name="Steindorff A."/>
            <person name="Ohm R."/>
            <person name="Martin F."/>
            <person name="Silar P."/>
            <person name="Natvig D."/>
            <person name="Lalanne C."/>
            <person name="Gautier V."/>
            <person name="Ament-Velasquez S.L."/>
            <person name="Kruys A."/>
            <person name="Hutchinson M.I."/>
            <person name="Powell A.J."/>
            <person name="Barry K."/>
            <person name="Miller A.N."/>
            <person name="Grigoriev I.V."/>
            <person name="Debuchy R."/>
            <person name="Gladieux P."/>
            <person name="Thoren M.H."/>
            <person name="Johannesson H."/>
        </authorList>
    </citation>
    <scope>NUCLEOTIDE SEQUENCE</scope>
    <source>
        <strain evidence="2">CBS 958.72</strain>
    </source>
</reference>